<evidence type="ECO:0000256" key="6">
    <source>
        <dbReference type="RuleBase" id="RU000716"/>
    </source>
</evidence>
<evidence type="ECO:0000256" key="7">
    <source>
        <dbReference type="SAM" id="MobiDB-lite"/>
    </source>
</evidence>
<reference evidence="10" key="2">
    <citation type="submission" date="2021-06" db="EMBL/GenBank/DDBJ databases">
        <authorList>
            <person name="Rogers T.H."/>
            <person name="Ramsay J.P."/>
            <person name="Wang P."/>
            <person name="Terpolilli J."/>
        </authorList>
    </citation>
    <scope>NUCLEOTIDE SEQUENCE [LARGE SCALE GENOMIC DNA]</scope>
    <source>
        <strain evidence="10">WSM5005</strain>
    </source>
</reference>
<feature type="region of interest" description="Disordered" evidence="7">
    <location>
        <begin position="1"/>
        <end position="24"/>
    </location>
</feature>
<evidence type="ECO:0000259" key="9">
    <source>
        <dbReference type="Pfam" id="PF08281"/>
    </source>
</evidence>
<evidence type="ECO:0000256" key="3">
    <source>
        <dbReference type="ARBA" id="ARBA00023082"/>
    </source>
</evidence>
<dbReference type="RefSeq" id="WP_027197539.1">
    <property type="nucleotide sequence ID" value="NZ_CP017561.2"/>
</dbReference>
<dbReference type="InterPro" id="IPR013324">
    <property type="entry name" value="RNA_pol_sigma_r3/r4-like"/>
</dbReference>
<keyword evidence="2 6" id="KW-0805">Transcription regulation</keyword>
<accession>A0A1I9YFA8</accession>
<dbReference type="STRING" id="754502.BJG93_06080"/>
<dbReference type="CDD" id="cd06171">
    <property type="entry name" value="Sigma70_r4"/>
    <property type="match status" value="1"/>
</dbReference>
<keyword evidence="4 6" id="KW-0238">DNA-binding</keyword>
<protein>
    <recommendedName>
        <fullName evidence="6">RNA polymerase sigma factor</fullName>
    </recommendedName>
</protein>
<dbReference type="Proteomes" id="UP000179860">
    <property type="component" value="Chromosome 1"/>
</dbReference>
<name>A0A1I9YFA8_9BURK</name>
<dbReference type="SUPFAM" id="SSF88946">
    <property type="entry name" value="Sigma2 domain of RNA polymerase sigma factors"/>
    <property type="match status" value="1"/>
</dbReference>
<dbReference type="SUPFAM" id="SSF88659">
    <property type="entry name" value="Sigma3 and sigma4 domains of RNA polymerase sigma factors"/>
    <property type="match status" value="1"/>
</dbReference>
<dbReference type="InterPro" id="IPR007627">
    <property type="entry name" value="RNA_pol_sigma70_r2"/>
</dbReference>
<dbReference type="PROSITE" id="PS01063">
    <property type="entry name" value="SIGMA70_ECF"/>
    <property type="match status" value="1"/>
</dbReference>
<dbReference type="GO" id="GO:0006352">
    <property type="term" value="P:DNA-templated transcription initiation"/>
    <property type="evidence" value="ECO:0007669"/>
    <property type="project" value="InterPro"/>
</dbReference>
<evidence type="ECO:0000259" key="8">
    <source>
        <dbReference type="Pfam" id="PF04542"/>
    </source>
</evidence>
<keyword evidence="3 6" id="KW-0731">Sigma factor</keyword>
<dbReference type="Gene3D" id="1.10.10.10">
    <property type="entry name" value="Winged helix-like DNA-binding domain superfamily/Winged helix DNA-binding domain"/>
    <property type="match status" value="1"/>
</dbReference>
<feature type="domain" description="RNA polymerase sigma-70 region 2" evidence="8">
    <location>
        <begin position="37"/>
        <end position="99"/>
    </location>
</feature>
<evidence type="ECO:0000256" key="2">
    <source>
        <dbReference type="ARBA" id="ARBA00023015"/>
    </source>
</evidence>
<dbReference type="InterPro" id="IPR013325">
    <property type="entry name" value="RNA_pol_sigma_r2"/>
</dbReference>
<dbReference type="EMBL" id="CP017561">
    <property type="protein sequence ID" value="APA84991.1"/>
    <property type="molecule type" value="Genomic_DNA"/>
</dbReference>
<feature type="domain" description="RNA polymerase sigma factor 70 region 4 type 2" evidence="9">
    <location>
        <begin position="137"/>
        <end position="189"/>
    </location>
</feature>
<dbReference type="NCBIfam" id="NF009185">
    <property type="entry name" value="PRK12533.1"/>
    <property type="match status" value="1"/>
</dbReference>
<dbReference type="Pfam" id="PF04542">
    <property type="entry name" value="Sigma70_r2"/>
    <property type="match status" value="1"/>
</dbReference>
<reference evidence="10" key="1">
    <citation type="submission" date="2016-09" db="EMBL/GenBank/DDBJ databases">
        <title>The Complete Genome of Burkholderia sprentiae wsm5005.</title>
        <authorList>
            <person name="De Meyer S."/>
            <person name="Wang P."/>
            <person name="Terpolilli J."/>
        </authorList>
    </citation>
    <scope>NUCLEOTIDE SEQUENCE [LARGE SCALE GENOMIC DNA]</scope>
    <source>
        <strain evidence="10">WSM5005</strain>
    </source>
</reference>
<dbReference type="GO" id="GO:0003677">
    <property type="term" value="F:DNA binding"/>
    <property type="evidence" value="ECO:0007669"/>
    <property type="project" value="UniProtKB-KW"/>
</dbReference>
<proteinExistence type="inferred from homology"/>
<dbReference type="OrthoDB" id="9797134at2"/>
<keyword evidence="11" id="KW-1185">Reference proteome</keyword>
<dbReference type="KEGG" id="pspw:BJG93_06080"/>
<gene>
    <name evidence="10" type="ORF">BJG93_06080</name>
</gene>
<evidence type="ECO:0000256" key="4">
    <source>
        <dbReference type="ARBA" id="ARBA00023125"/>
    </source>
</evidence>
<dbReference type="InterPro" id="IPR000838">
    <property type="entry name" value="RNA_pol_sigma70_ECF_CS"/>
</dbReference>
<dbReference type="InterPro" id="IPR014284">
    <property type="entry name" value="RNA_pol_sigma-70_dom"/>
</dbReference>
<organism evidence="10 11">
    <name type="scientific">Paraburkholderia sprentiae WSM5005</name>
    <dbReference type="NCBI Taxonomy" id="754502"/>
    <lineage>
        <taxon>Bacteria</taxon>
        <taxon>Pseudomonadati</taxon>
        <taxon>Pseudomonadota</taxon>
        <taxon>Betaproteobacteria</taxon>
        <taxon>Burkholderiales</taxon>
        <taxon>Burkholderiaceae</taxon>
        <taxon>Paraburkholderia</taxon>
    </lineage>
</organism>
<dbReference type="Pfam" id="PF08281">
    <property type="entry name" value="Sigma70_r4_2"/>
    <property type="match status" value="1"/>
</dbReference>
<dbReference type="Gene3D" id="1.10.1740.10">
    <property type="match status" value="1"/>
</dbReference>
<feature type="compositionally biased region" description="Low complexity" evidence="7">
    <location>
        <begin position="225"/>
        <end position="249"/>
    </location>
</feature>
<dbReference type="GO" id="GO:0016987">
    <property type="term" value="F:sigma factor activity"/>
    <property type="evidence" value="ECO:0007669"/>
    <property type="project" value="UniProtKB-KW"/>
</dbReference>
<feature type="compositionally biased region" description="Gly residues" evidence="7">
    <location>
        <begin position="199"/>
        <end position="213"/>
    </location>
</feature>
<evidence type="ECO:0000256" key="1">
    <source>
        <dbReference type="ARBA" id="ARBA00010641"/>
    </source>
</evidence>
<dbReference type="PANTHER" id="PTHR43133">
    <property type="entry name" value="RNA POLYMERASE ECF-TYPE SIGMA FACTO"/>
    <property type="match status" value="1"/>
</dbReference>
<dbReference type="NCBIfam" id="TIGR02937">
    <property type="entry name" value="sigma70-ECF"/>
    <property type="match status" value="1"/>
</dbReference>
<comment type="similarity">
    <text evidence="1 6">Belongs to the sigma-70 factor family. ECF subfamily.</text>
</comment>
<dbReference type="InterPro" id="IPR039425">
    <property type="entry name" value="RNA_pol_sigma-70-like"/>
</dbReference>
<evidence type="ECO:0000313" key="11">
    <source>
        <dbReference type="Proteomes" id="UP000179860"/>
    </source>
</evidence>
<evidence type="ECO:0000256" key="5">
    <source>
        <dbReference type="ARBA" id="ARBA00023163"/>
    </source>
</evidence>
<dbReference type="InterPro" id="IPR013249">
    <property type="entry name" value="RNA_pol_sigma70_r4_t2"/>
</dbReference>
<keyword evidence="5 6" id="KW-0804">Transcription</keyword>
<sequence length="305" mass="32678">MVQTDSDAARARGDSNAGTDADADAAKSRRFQQLALPHLDAAYNLARWLCGNPNDAEDVVQEAFMRAFRFFDTFRGDSARPWLLAIVRRTWYTEWRRRAPSHDMLEFDETMDDATLDGWSAGGDDPQTLLIRDEDARQVHEALARLPVEYREVLILREFEEMGYREIALVADVPIGTVMSRLARGRRKLAEVLMALQQGGGAVGGGRKGGQGGRRAPTDAPLDPAAQSGRLARSAASASSPSSASSASSTFPAQPTRSSGEGRPASSADGPATASVTQLRAFADGRPLNIPGPAAGPAQETPDGL</sequence>
<dbReference type="AlphaFoldDB" id="A0A1I9YFA8"/>
<dbReference type="InterPro" id="IPR036388">
    <property type="entry name" value="WH-like_DNA-bd_sf"/>
</dbReference>
<feature type="compositionally biased region" description="Polar residues" evidence="7">
    <location>
        <begin position="250"/>
        <end position="259"/>
    </location>
</feature>
<evidence type="ECO:0000313" key="10">
    <source>
        <dbReference type="EMBL" id="APA84991.1"/>
    </source>
</evidence>
<feature type="region of interest" description="Disordered" evidence="7">
    <location>
        <begin position="199"/>
        <end position="305"/>
    </location>
</feature>
<dbReference type="PANTHER" id="PTHR43133:SF8">
    <property type="entry name" value="RNA POLYMERASE SIGMA FACTOR HI_1459-RELATED"/>
    <property type="match status" value="1"/>
</dbReference>